<comment type="caution">
    <text evidence="1">The sequence shown here is derived from an EMBL/GenBank/DDBJ whole genome shotgun (WGS) entry which is preliminary data.</text>
</comment>
<keyword evidence="2" id="KW-1185">Reference proteome</keyword>
<sequence length="94" mass="10792">MTVRFNMDDVAEMLKVPIERVRMALEELREQGDLTAETFLYAEKAWRIAPIDVKRIQNLLREKGLDTVDPQAEAPKRRIVKKVVKKPAGQEGDS</sequence>
<reference evidence="2" key="1">
    <citation type="journal article" date="2019" name="Int. J. Syst. Evol. Microbiol.">
        <title>The Global Catalogue of Microorganisms (GCM) 10K type strain sequencing project: providing services to taxonomists for standard genome sequencing and annotation.</title>
        <authorList>
            <consortium name="The Broad Institute Genomics Platform"/>
            <consortium name="The Broad Institute Genome Sequencing Center for Infectious Disease"/>
            <person name="Wu L."/>
            <person name="Ma J."/>
        </authorList>
    </citation>
    <scope>NUCLEOTIDE SEQUENCE [LARGE SCALE GENOMIC DNA]</scope>
    <source>
        <strain evidence="2">WYCCWR 12678</strain>
    </source>
</reference>
<dbReference type="Proteomes" id="UP001596002">
    <property type="component" value="Unassembled WGS sequence"/>
</dbReference>
<protein>
    <recommendedName>
        <fullName evidence="3">Translation initiation factor IF-2 N-terminal domain-containing protein</fullName>
    </recommendedName>
</protein>
<evidence type="ECO:0008006" key="3">
    <source>
        <dbReference type="Google" id="ProtNLM"/>
    </source>
</evidence>
<evidence type="ECO:0000313" key="2">
    <source>
        <dbReference type="Proteomes" id="UP001596002"/>
    </source>
</evidence>
<proteinExistence type="predicted"/>
<dbReference type="EMBL" id="JBHSHC010000028">
    <property type="protein sequence ID" value="MFC4766695.1"/>
    <property type="molecule type" value="Genomic_DNA"/>
</dbReference>
<name>A0ABV9PXE2_9BACL</name>
<dbReference type="RefSeq" id="WP_380024589.1">
    <property type="nucleotide sequence ID" value="NZ_JBHSHC010000028.1"/>
</dbReference>
<accession>A0ABV9PXE2</accession>
<organism evidence="1 2">
    <name type="scientific">Effusibacillus consociatus</name>
    <dbReference type="NCBI Taxonomy" id="1117041"/>
    <lineage>
        <taxon>Bacteria</taxon>
        <taxon>Bacillati</taxon>
        <taxon>Bacillota</taxon>
        <taxon>Bacilli</taxon>
        <taxon>Bacillales</taxon>
        <taxon>Alicyclobacillaceae</taxon>
        <taxon>Effusibacillus</taxon>
    </lineage>
</organism>
<gene>
    <name evidence="1" type="ORF">ACFO8Q_04805</name>
</gene>
<evidence type="ECO:0000313" key="1">
    <source>
        <dbReference type="EMBL" id="MFC4766695.1"/>
    </source>
</evidence>